<gene>
    <name evidence="2" type="primary">P0483G10.17</name>
</gene>
<accession>Q5JMT0</accession>
<evidence type="ECO:0000256" key="1">
    <source>
        <dbReference type="SAM" id="MobiDB-lite"/>
    </source>
</evidence>
<dbReference type="AlphaFoldDB" id="Q5JMT0"/>
<name>Q5JMT0_ORYSJ</name>
<feature type="region of interest" description="Disordered" evidence="1">
    <location>
        <begin position="1"/>
        <end position="32"/>
    </location>
</feature>
<sequence>MSGGGGGCGGAQPRARCSTRRRTSHGQAGRESLLLADRLPRLLPSPMRLTGLCPPLHRCGTSPDVAEPGPDPLVAEGGLARPPDLASAHGIQPSLSITLAGLPSQSYATGSIGIIEKGAPASRQWRSMAVCAIF</sequence>
<proteinExistence type="predicted"/>
<dbReference type="EMBL" id="AP003263">
    <property type="protein sequence ID" value="BAD87227.1"/>
    <property type="molecule type" value="Genomic_DNA"/>
</dbReference>
<evidence type="ECO:0000313" key="2">
    <source>
        <dbReference type="EMBL" id="BAD87227.1"/>
    </source>
</evidence>
<organism evidence="2">
    <name type="scientific">Oryza sativa subsp. japonica</name>
    <name type="common">Rice</name>
    <dbReference type="NCBI Taxonomy" id="39947"/>
    <lineage>
        <taxon>Eukaryota</taxon>
        <taxon>Viridiplantae</taxon>
        <taxon>Streptophyta</taxon>
        <taxon>Embryophyta</taxon>
        <taxon>Tracheophyta</taxon>
        <taxon>Spermatophyta</taxon>
        <taxon>Magnoliopsida</taxon>
        <taxon>Liliopsida</taxon>
        <taxon>Poales</taxon>
        <taxon>Poaceae</taxon>
        <taxon>BOP clade</taxon>
        <taxon>Oryzoideae</taxon>
        <taxon>Oryzeae</taxon>
        <taxon>Oryzinae</taxon>
        <taxon>Oryza</taxon>
        <taxon>Oryza sativa</taxon>
    </lineage>
</organism>
<reference evidence="2" key="1">
    <citation type="journal article" date="2002" name="Nature">
        <title>The genome sequence and structure of rice chromosome 1.</title>
        <authorList>
            <person name="Sasaki T."/>
            <person name="Matsumoto T."/>
            <person name="Yamamoto K."/>
            <person name="Sakata K."/>
            <person name="Baba T."/>
            <person name="Katayose Y."/>
            <person name="Wu J."/>
            <person name="Niimura Y."/>
            <person name="Cheng Z."/>
            <person name="Nagamura Y."/>
            <person name="Antonio B.A."/>
            <person name="Kanamori H."/>
            <person name="Hosokawa S."/>
            <person name="Masukawa M."/>
            <person name="Arikawa K."/>
            <person name="Chiden Y."/>
            <person name="Hayashi M."/>
            <person name="Okamoto M."/>
            <person name="Ando T."/>
            <person name="Aoki H."/>
            <person name="Arita K."/>
            <person name="Hamada M."/>
            <person name="Harada C."/>
            <person name="Hijishita S."/>
            <person name="Honda M."/>
            <person name="Ichikawa Y."/>
            <person name="Idonuma A."/>
            <person name="Iijima M."/>
            <person name="Ikeda M."/>
            <person name="Ikeno M."/>
            <person name="Itoh S."/>
            <person name="Itoh T."/>
            <person name="Itoh Y."/>
            <person name="Itoh Y."/>
            <person name="Iwabuchi A."/>
            <person name="Kamiya K."/>
            <person name="Karasawa W."/>
            <person name="Katagiri S."/>
            <person name="Kikuta A."/>
            <person name="Kobayashi N."/>
            <person name="Kono I."/>
            <person name="Machita K."/>
            <person name="Maehara T."/>
            <person name="Mizuno H."/>
            <person name="Mizubayashi T."/>
            <person name="Mukai Y."/>
            <person name="Nagasaki H."/>
            <person name="Nakashima M."/>
            <person name="Nakama Y."/>
            <person name="Nakamichi Y."/>
            <person name="Nakamura M."/>
            <person name="Namiki N."/>
            <person name="Negishi M."/>
            <person name="Ohta I."/>
            <person name="Ono N."/>
            <person name="Saji S."/>
            <person name="Sakai K."/>
            <person name="Shibata M."/>
            <person name="Shimokawa T."/>
            <person name="Shomura A."/>
            <person name="Song J."/>
            <person name="Takazaki Y."/>
            <person name="Terasawa K."/>
            <person name="Tsuji K."/>
            <person name="Waki K."/>
            <person name="Yamagata H."/>
            <person name="Yamane H."/>
            <person name="Yoshiki S."/>
            <person name="Yoshihara R."/>
            <person name="Yukawa K."/>
            <person name="Zhong H."/>
            <person name="Iwama H."/>
            <person name="Endo T."/>
            <person name="Ito H."/>
            <person name="Hahn J.H."/>
            <person name="Kim H.I."/>
            <person name="Eun M.Y."/>
            <person name="Yano M."/>
            <person name="Jiang J."/>
            <person name="Gojobori T."/>
        </authorList>
    </citation>
    <scope>NUCLEOTIDE SEQUENCE [LARGE SCALE GENOMIC DNA]</scope>
</reference>
<feature type="compositionally biased region" description="Gly residues" evidence="1">
    <location>
        <begin position="1"/>
        <end position="10"/>
    </location>
</feature>
<dbReference type="Proteomes" id="UP000817658">
    <property type="component" value="Chromosome 1"/>
</dbReference>
<protein>
    <submittedName>
        <fullName evidence="2">Uncharacterized protein</fullName>
    </submittedName>
</protein>